<keyword evidence="2" id="KW-1185">Reference proteome</keyword>
<dbReference type="AlphaFoldDB" id="A0AA88AT11"/>
<proteinExistence type="predicted"/>
<evidence type="ECO:0000313" key="1">
    <source>
        <dbReference type="EMBL" id="GMN52693.1"/>
    </source>
</evidence>
<accession>A0AA88AT11</accession>
<dbReference type="Proteomes" id="UP001187192">
    <property type="component" value="Unassembled WGS sequence"/>
</dbReference>
<gene>
    <name evidence="1" type="ORF">TIFTF001_021830</name>
</gene>
<name>A0AA88AT11_FICCA</name>
<dbReference type="EMBL" id="BTGU01000042">
    <property type="protein sequence ID" value="GMN52693.1"/>
    <property type="molecule type" value="Genomic_DNA"/>
</dbReference>
<sequence>MSDNNVVEMDGVGTMGLHISVDEQVRIMLGRAGFARLVLGWLKFHEVVR</sequence>
<reference evidence="1" key="1">
    <citation type="submission" date="2023-07" db="EMBL/GenBank/DDBJ databases">
        <title>draft genome sequence of fig (Ficus carica).</title>
        <authorList>
            <person name="Takahashi T."/>
            <person name="Nishimura K."/>
        </authorList>
    </citation>
    <scope>NUCLEOTIDE SEQUENCE</scope>
</reference>
<organism evidence="1 2">
    <name type="scientific">Ficus carica</name>
    <name type="common">Common fig</name>
    <dbReference type="NCBI Taxonomy" id="3494"/>
    <lineage>
        <taxon>Eukaryota</taxon>
        <taxon>Viridiplantae</taxon>
        <taxon>Streptophyta</taxon>
        <taxon>Embryophyta</taxon>
        <taxon>Tracheophyta</taxon>
        <taxon>Spermatophyta</taxon>
        <taxon>Magnoliopsida</taxon>
        <taxon>eudicotyledons</taxon>
        <taxon>Gunneridae</taxon>
        <taxon>Pentapetalae</taxon>
        <taxon>rosids</taxon>
        <taxon>fabids</taxon>
        <taxon>Rosales</taxon>
        <taxon>Moraceae</taxon>
        <taxon>Ficeae</taxon>
        <taxon>Ficus</taxon>
    </lineage>
</organism>
<evidence type="ECO:0000313" key="2">
    <source>
        <dbReference type="Proteomes" id="UP001187192"/>
    </source>
</evidence>
<comment type="caution">
    <text evidence="1">The sequence shown here is derived from an EMBL/GenBank/DDBJ whole genome shotgun (WGS) entry which is preliminary data.</text>
</comment>
<protein>
    <submittedName>
        <fullName evidence="1">Uncharacterized protein</fullName>
    </submittedName>
</protein>